<keyword evidence="1" id="KW-0472">Membrane</keyword>
<keyword evidence="3" id="KW-1185">Reference proteome</keyword>
<feature type="transmembrane region" description="Helical" evidence="1">
    <location>
        <begin position="36"/>
        <end position="55"/>
    </location>
</feature>
<feature type="transmembrane region" description="Helical" evidence="1">
    <location>
        <begin position="7"/>
        <end position="30"/>
    </location>
</feature>
<name>A0ABV8B3U5_9BACI</name>
<sequence length="62" mass="7140">MNKRKFSFIIIVLTFCYSLLMALAAVGNYINARPTTYFYLGCAIVSFIIGIISFIEYKKKQM</sequence>
<evidence type="ECO:0000256" key="1">
    <source>
        <dbReference type="SAM" id="Phobius"/>
    </source>
</evidence>
<dbReference type="Proteomes" id="UP001595752">
    <property type="component" value="Unassembled WGS sequence"/>
</dbReference>
<dbReference type="EMBL" id="JBHRZT010000067">
    <property type="protein sequence ID" value="MFC3884897.1"/>
    <property type="molecule type" value="Genomic_DNA"/>
</dbReference>
<evidence type="ECO:0000313" key="3">
    <source>
        <dbReference type="Proteomes" id="UP001595752"/>
    </source>
</evidence>
<reference evidence="3" key="1">
    <citation type="journal article" date="2019" name="Int. J. Syst. Evol. Microbiol.">
        <title>The Global Catalogue of Microorganisms (GCM) 10K type strain sequencing project: providing services to taxonomists for standard genome sequencing and annotation.</title>
        <authorList>
            <consortium name="The Broad Institute Genomics Platform"/>
            <consortium name="The Broad Institute Genome Sequencing Center for Infectious Disease"/>
            <person name="Wu L."/>
            <person name="Ma J."/>
        </authorList>
    </citation>
    <scope>NUCLEOTIDE SEQUENCE [LARGE SCALE GENOMIC DNA]</scope>
    <source>
        <strain evidence="3">CCUG 61889</strain>
    </source>
</reference>
<keyword evidence="1" id="KW-1133">Transmembrane helix</keyword>
<comment type="caution">
    <text evidence="2">The sequence shown here is derived from an EMBL/GenBank/DDBJ whole genome shotgun (WGS) entry which is preliminary data.</text>
</comment>
<gene>
    <name evidence="2" type="ORF">ACFOU2_16050</name>
</gene>
<dbReference type="RefSeq" id="WP_377916795.1">
    <property type="nucleotide sequence ID" value="NZ_JBHRZT010000067.1"/>
</dbReference>
<protein>
    <submittedName>
        <fullName evidence="2">Uncharacterized protein</fullName>
    </submittedName>
</protein>
<accession>A0ABV8B3U5</accession>
<proteinExistence type="predicted"/>
<keyword evidence="1" id="KW-0812">Transmembrane</keyword>
<evidence type="ECO:0000313" key="2">
    <source>
        <dbReference type="EMBL" id="MFC3884897.1"/>
    </source>
</evidence>
<organism evidence="2 3">
    <name type="scientific">Bacillus songklensis</name>
    <dbReference type="NCBI Taxonomy" id="1069116"/>
    <lineage>
        <taxon>Bacteria</taxon>
        <taxon>Bacillati</taxon>
        <taxon>Bacillota</taxon>
        <taxon>Bacilli</taxon>
        <taxon>Bacillales</taxon>
        <taxon>Bacillaceae</taxon>
        <taxon>Bacillus</taxon>
    </lineage>
</organism>